<keyword evidence="1" id="KW-0812">Transmembrane</keyword>
<keyword evidence="1" id="KW-0472">Membrane</keyword>
<reference evidence="2" key="1">
    <citation type="submission" date="2021-05" db="EMBL/GenBank/DDBJ databases">
        <authorList>
            <person name="Alioto T."/>
            <person name="Alioto T."/>
            <person name="Gomez Garrido J."/>
        </authorList>
    </citation>
    <scope>NUCLEOTIDE SEQUENCE</scope>
</reference>
<feature type="transmembrane region" description="Helical" evidence="1">
    <location>
        <begin position="62"/>
        <end position="84"/>
    </location>
</feature>
<evidence type="ECO:0000313" key="2">
    <source>
        <dbReference type="EMBL" id="CAG6744919.1"/>
    </source>
</evidence>
<dbReference type="EMBL" id="HBUF01478541">
    <property type="protein sequence ID" value="CAG6744919.1"/>
    <property type="molecule type" value="Transcribed_RNA"/>
</dbReference>
<evidence type="ECO:0000256" key="1">
    <source>
        <dbReference type="SAM" id="Phobius"/>
    </source>
</evidence>
<name>A0A8D8ZC58_9HEMI</name>
<dbReference type="AlphaFoldDB" id="A0A8D8ZC58"/>
<organism evidence="2">
    <name type="scientific">Cacopsylla melanoneura</name>
    <dbReference type="NCBI Taxonomy" id="428564"/>
    <lineage>
        <taxon>Eukaryota</taxon>
        <taxon>Metazoa</taxon>
        <taxon>Ecdysozoa</taxon>
        <taxon>Arthropoda</taxon>
        <taxon>Hexapoda</taxon>
        <taxon>Insecta</taxon>
        <taxon>Pterygota</taxon>
        <taxon>Neoptera</taxon>
        <taxon>Paraneoptera</taxon>
        <taxon>Hemiptera</taxon>
        <taxon>Sternorrhyncha</taxon>
        <taxon>Psylloidea</taxon>
        <taxon>Psyllidae</taxon>
        <taxon>Psyllinae</taxon>
        <taxon>Cacopsylla</taxon>
    </lineage>
</organism>
<sequence>MVFWYSWYTEVVVGYMSSRCGSYYSSPVLKTSSTSCNNTSSLDVFFISLCLSLPRISCNFRWIFFFFCIVRVLFYTIFIAHYILRRVQRYCAQNNYCCRRLVNRRNIIWETSVIWLIYRKNFNVFH</sequence>
<protein>
    <submittedName>
        <fullName evidence="2">Uncharacterized protein</fullName>
    </submittedName>
</protein>
<proteinExistence type="predicted"/>
<accession>A0A8D8ZC58</accession>
<keyword evidence="1" id="KW-1133">Transmembrane helix</keyword>